<evidence type="ECO:0000313" key="4">
    <source>
        <dbReference type="Proteomes" id="UP000185911"/>
    </source>
</evidence>
<keyword evidence="4" id="KW-1185">Reference proteome</keyword>
<feature type="compositionally biased region" description="Basic and acidic residues" evidence="1">
    <location>
        <begin position="96"/>
        <end position="116"/>
    </location>
</feature>
<dbReference type="EMBL" id="MSYM01000004">
    <property type="protein sequence ID" value="OLP08361.1"/>
    <property type="molecule type" value="Genomic_DNA"/>
</dbReference>
<evidence type="ECO:0000313" key="3">
    <source>
        <dbReference type="EMBL" id="OLP08361.1"/>
    </source>
</evidence>
<dbReference type="RefSeq" id="WP_075585001.1">
    <property type="nucleotide sequence ID" value="NZ_MSYM01000004.1"/>
</dbReference>
<organism evidence="3 4">
    <name type="scientific">Rhodoferax antarcticus ANT.BR</name>
    <dbReference type="NCBI Taxonomy" id="1111071"/>
    <lineage>
        <taxon>Bacteria</taxon>
        <taxon>Pseudomonadati</taxon>
        <taxon>Pseudomonadota</taxon>
        <taxon>Betaproteobacteria</taxon>
        <taxon>Burkholderiales</taxon>
        <taxon>Comamonadaceae</taxon>
        <taxon>Rhodoferax</taxon>
    </lineage>
</organism>
<feature type="chain" id="PRO_5012728753" evidence="2">
    <location>
        <begin position="31"/>
        <end position="123"/>
    </location>
</feature>
<proteinExistence type="predicted"/>
<dbReference type="AlphaFoldDB" id="A0A1Q8YJX3"/>
<accession>A0A1Q8YJX3</accession>
<dbReference type="Proteomes" id="UP000185911">
    <property type="component" value="Unassembled WGS sequence"/>
</dbReference>
<name>A0A1Q8YJX3_9BURK</name>
<evidence type="ECO:0000256" key="1">
    <source>
        <dbReference type="SAM" id="MobiDB-lite"/>
    </source>
</evidence>
<gene>
    <name evidence="3" type="ORF">BLL52_0363</name>
</gene>
<reference evidence="3 4" key="1">
    <citation type="submission" date="2017-01" db="EMBL/GenBank/DDBJ databases">
        <title>Genome sequence of Rhodoferax antarcticus ANT.BR, a psychrophilic purple nonsulfur bacterium from an Antarctic microbial mat.</title>
        <authorList>
            <person name="Baker J."/>
            <person name="Riester C."/>
            <person name="Skinner B."/>
            <person name="Newell A."/>
            <person name="Swingley W."/>
            <person name="Madigan M."/>
            <person name="Jung D."/>
            <person name="Asao M."/>
            <person name="Chen M."/>
            <person name="Loughlin P."/>
            <person name="Pan H."/>
            <person name="Lin S."/>
            <person name="Li N."/>
            <person name="Shaw J."/>
            <person name="Prado M."/>
            <person name="Sherman C."/>
            <person name="Li X."/>
            <person name="Tang J."/>
            <person name="Blankenship R."/>
            <person name="Zhao T."/>
            <person name="Touchman J."/>
            <person name="Sattley M."/>
        </authorList>
    </citation>
    <scope>NUCLEOTIDE SEQUENCE [LARGE SCALE GENOMIC DNA]</scope>
    <source>
        <strain evidence="3 4">ANT.BR</strain>
    </source>
</reference>
<protein>
    <submittedName>
        <fullName evidence="3">Uncharacterized protein</fullName>
    </submittedName>
</protein>
<sequence length="123" mass="11647">MWISSSFRGTVAAVIALTVASLAAPSLAHAKRFGGSKLAPTSISRTPATAPAAAAKPAAAPTAAAGSGLGSTLGAVVVGGVAGTMVGSALAGSMSPDKDTTKAKEAEAATVEKEAQAARASVG</sequence>
<comment type="caution">
    <text evidence="3">The sequence shown here is derived from an EMBL/GenBank/DDBJ whole genome shotgun (WGS) entry which is preliminary data.</text>
</comment>
<feature type="signal peptide" evidence="2">
    <location>
        <begin position="1"/>
        <end position="30"/>
    </location>
</feature>
<keyword evidence="2" id="KW-0732">Signal</keyword>
<evidence type="ECO:0000256" key="2">
    <source>
        <dbReference type="SAM" id="SignalP"/>
    </source>
</evidence>
<feature type="region of interest" description="Disordered" evidence="1">
    <location>
        <begin position="90"/>
        <end position="123"/>
    </location>
</feature>